<dbReference type="AlphaFoldDB" id="A0A9P4MZQ2"/>
<evidence type="ECO:0000256" key="2">
    <source>
        <dbReference type="ARBA" id="ARBA00022679"/>
    </source>
</evidence>
<evidence type="ECO:0000256" key="7">
    <source>
        <dbReference type="PROSITE-ProRule" id="PRU10141"/>
    </source>
</evidence>
<keyword evidence="3 7" id="KW-0547">Nucleotide-binding</keyword>
<dbReference type="Gene3D" id="3.30.200.20">
    <property type="entry name" value="Phosphorylase Kinase, domain 1"/>
    <property type="match status" value="1"/>
</dbReference>
<dbReference type="OrthoDB" id="10252354at2759"/>
<dbReference type="EMBL" id="ML986680">
    <property type="protein sequence ID" value="KAF2260517.1"/>
    <property type="molecule type" value="Genomic_DNA"/>
</dbReference>
<evidence type="ECO:0000256" key="9">
    <source>
        <dbReference type="SAM" id="MobiDB-lite"/>
    </source>
</evidence>
<name>A0A9P4MZQ2_9PLEO</name>
<dbReference type="GO" id="GO:0000165">
    <property type="term" value="P:MAPK cascade"/>
    <property type="evidence" value="ECO:0007669"/>
    <property type="project" value="UniProtKB-ARBA"/>
</dbReference>
<feature type="compositionally biased region" description="Basic and acidic residues" evidence="9">
    <location>
        <begin position="367"/>
        <end position="383"/>
    </location>
</feature>
<feature type="binding site" evidence="7">
    <location>
        <position position="96"/>
    </location>
    <ligand>
        <name>ATP</name>
        <dbReference type="ChEBI" id="CHEBI:30616"/>
    </ligand>
</feature>
<dbReference type="FunFam" id="3.30.200.20:FF:000261">
    <property type="entry name" value="MAP kinase kinase Ste7"/>
    <property type="match status" value="1"/>
</dbReference>
<dbReference type="PANTHER" id="PTHR47448">
    <property type="entry name" value="DUAL SPECIFICITY MITOGEN-ACTIVATED PROTEIN KINASE KINASE DSOR1-LIKE PROTEIN"/>
    <property type="match status" value="1"/>
</dbReference>
<evidence type="ECO:0000256" key="3">
    <source>
        <dbReference type="ARBA" id="ARBA00022741"/>
    </source>
</evidence>
<dbReference type="InterPro" id="IPR000719">
    <property type="entry name" value="Prot_kinase_dom"/>
</dbReference>
<dbReference type="GO" id="GO:0004712">
    <property type="term" value="F:protein serine/threonine/tyrosine kinase activity"/>
    <property type="evidence" value="ECO:0007669"/>
    <property type="project" value="UniProtKB-ARBA"/>
</dbReference>
<dbReference type="GO" id="GO:0005524">
    <property type="term" value="F:ATP binding"/>
    <property type="evidence" value="ECO:0007669"/>
    <property type="project" value="UniProtKB-UniRule"/>
</dbReference>
<gene>
    <name evidence="11" type="ORF">CC78DRAFT_25768</name>
</gene>
<dbReference type="SMART" id="SM00220">
    <property type="entry name" value="S_TKc"/>
    <property type="match status" value="1"/>
</dbReference>
<dbReference type="Proteomes" id="UP000800093">
    <property type="component" value="Unassembled WGS sequence"/>
</dbReference>
<dbReference type="SUPFAM" id="SSF56112">
    <property type="entry name" value="Protein kinase-like (PK-like)"/>
    <property type="match status" value="1"/>
</dbReference>
<keyword evidence="4 11" id="KW-0418">Kinase</keyword>
<evidence type="ECO:0000256" key="4">
    <source>
        <dbReference type="ARBA" id="ARBA00022777"/>
    </source>
</evidence>
<dbReference type="InterPro" id="IPR050915">
    <property type="entry name" value="MAP_kinase_kinase"/>
</dbReference>
<comment type="similarity">
    <text evidence="6">Belongs to the protein kinase superfamily. STE Ser/Thr protein kinase family. MAP kinase kinase subfamily.</text>
</comment>
<dbReference type="Gene3D" id="1.10.510.10">
    <property type="entry name" value="Transferase(Phosphotransferase) domain 1"/>
    <property type="match status" value="1"/>
</dbReference>
<feature type="domain" description="Protein kinase" evidence="10">
    <location>
        <begin position="67"/>
        <end position="330"/>
    </location>
</feature>
<keyword evidence="12" id="KW-1185">Reference proteome</keyword>
<feature type="region of interest" description="Disordered" evidence="9">
    <location>
        <begin position="1"/>
        <end position="46"/>
    </location>
</feature>
<feature type="region of interest" description="Disordered" evidence="9">
    <location>
        <begin position="353"/>
        <end position="457"/>
    </location>
</feature>
<sequence length="457" mass="49594">MAESSFQTKTMKRKNVKGLALSKPQPKSLTPSAPDSQIPGALGNDEGRADTLEIGVEFQLDLRAEDLIVLRELGSGNGGTVSKVQHAATKVVMARKIIHVEAKNEVRKRIVRELRIMHDCNSDYIVAFYGAFQNDTGDVIMCMEYMDVGSLDWVSKTFGPVRVDVLGKIAEAVLGGLTYLYTAHRIMHRDLKPSNILVNSKGQIKLCDFGVSSELEGSIAETFVGTGTYMAPERIQGSPYTVKSDVWSVGLTLMELAIGKFPFNSDNDADEPGGPQGILDLLQQIVLEPAPKLPKSDAFPSILEDMIAKCLLKDPAERPTPKELYDHDAFLQAAKRTPVDLEAWAVSMLEHNKRKSHLAPSAPSPAVREKLRERSPPSKHSSDHTPTAADSKYADTNGSGAAPPRPAYPMRTSSASSGQNLMSLPVRPAPPPGSSPETRVPPNGGLPAAPRRWNSEV</sequence>
<organism evidence="11 12">
    <name type="scientific">Lojkania enalia</name>
    <dbReference type="NCBI Taxonomy" id="147567"/>
    <lineage>
        <taxon>Eukaryota</taxon>
        <taxon>Fungi</taxon>
        <taxon>Dikarya</taxon>
        <taxon>Ascomycota</taxon>
        <taxon>Pezizomycotina</taxon>
        <taxon>Dothideomycetes</taxon>
        <taxon>Pleosporomycetidae</taxon>
        <taxon>Pleosporales</taxon>
        <taxon>Pleosporales incertae sedis</taxon>
        <taxon>Lojkania</taxon>
    </lineage>
</organism>
<dbReference type="InterPro" id="IPR008271">
    <property type="entry name" value="Ser/Thr_kinase_AS"/>
</dbReference>
<dbReference type="InterPro" id="IPR011009">
    <property type="entry name" value="Kinase-like_dom_sf"/>
</dbReference>
<evidence type="ECO:0000259" key="10">
    <source>
        <dbReference type="PROSITE" id="PS50011"/>
    </source>
</evidence>
<dbReference type="InterPro" id="IPR049613">
    <property type="entry name" value="Byr1-like_cat"/>
</dbReference>
<dbReference type="InterPro" id="IPR017441">
    <property type="entry name" value="Protein_kinase_ATP_BS"/>
</dbReference>
<proteinExistence type="inferred from homology"/>
<dbReference type="PROSITE" id="PS00108">
    <property type="entry name" value="PROTEIN_KINASE_ST"/>
    <property type="match status" value="1"/>
</dbReference>
<evidence type="ECO:0000256" key="8">
    <source>
        <dbReference type="RuleBase" id="RU000304"/>
    </source>
</evidence>
<dbReference type="PANTHER" id="PTHR47448:SF1">
    <property type="entry name" value="SERINE_THREONINE-PROTEIN KINASE STE7 HOMOLOG"/>
    <property type="match status" value="1"/>
</dbReference>
<protein>
    <submittedName>
        <fullName evidence="11">Dual specificity mitogen-activated protein kinase</fullName>
    </submittedName>
</protein>
<evidence type="ECO:0000256" key="6">
    <source>
        <dbReference type="ARBA" id="ARBA00038035"/>
    </source>
</evidence>
<keyword evidence="1 8" id="KW-0723">Serine/threonine-protein kinase</keyword>
<dbReference type="Pfam" id="PF00069">
    <property type="entry name" value="Pkinase"/>
    <property type="match status" value="1"/>
</dbReference>
<evidence type="ECO:0000313" key="11">
    <source>
        <dbReference type="EMBL" id="KAF2260517.1"/>
    </source>
</evidence>
<dbReference type="GO" id="GO:0004674">
    <property type="term" value="F:protein serine/threonine kinase activity"/>
    <property type="evidence" value="ECO:0007669"/>
    <property type="project" value="UniProtKB-KW"/>
</dbReference>
<accession>A0A9P4MZQ2</accession>
<reference evidence="12" key="1">
    <citation type="journal article" date="2020" name="Stud. Mycol.">
        <title>101 Dothideomycetes genomes: A test case for predicting lifestyles and emergence of pathogens.</title>
        <authorList>
            <person name="Haridas S."/>
            <person name="Albert R."/>
            <person name="Binder M."/>
            <person name="Bloem J."/>
            <person name="LaButti K."/>
            <person name="Salamov A."/>
            <person name="Andreopoulos B."/>
            <person name="Baker S."/>
            <person name="Barry K."/>
            <person name="Bills G."/>
            <person name="Bluhm B."/>
            <person name="Cannon C."/>
            <person name="Castanera R."/>
            <person name="Culley D."/>
            <person name="Daum C."/>
            <person name="Ezra D."/>
            <person name="Gonzalez J."/>
            <person name="Henrissat B."/>
            <person name="Kuo A."/>
            <person name="Liang C."/>
            <person name="Lipzen A."/>
            <person name="Lutzoni F."/>
            <person name="Magnuson J."/>
            <person name="Mondo S."/>
            <person name="Nolan M."/>
            <person name="Ohm R."/>
            <person name="Pangilinan J."/>
            <person name="Park H.-J."/>
            <person name="Ramirez L."/>
            <person name="Alfaro M."/>
            <person name="Sun H."/>
            <person name="Tritt A."/>
            <person name="Yoshinaga Y."/>
            <person name="Zwiers L.-H."/>
            <person name="Turgeon B."/>
            <person name="Goodwin S."/>
            <person name="Spatafora J."/>
            <person name="Crous P."/>
            <person name="Grigoriev I."/>
        </authorList>
    </citation>
    <scope>NUCLEOTIDE SEQUENCE [LARGE SCALE GENOMIC DNA]</scope>
    <source>
        <strain evidence="12">CBS 304.66</strain>
    </source>
</reference>
<dbReference type="CDD" id="cd06620">
    <property type="entry name" value="PKc_Byr1_like"/>
    <property type="match status" value="1"/>
</dbReference>
<evidence type="ECO:0000256" key="1">
    <source>
        <dbReference type="ARBA" id="ARBA00022527"/>
    </source>
</evidence>
<feature type="compositionally biased region" description="Polar residues" evidence="9">
    <location>
        <begin position="411"/>
        <end position="422"/>
    </location>
</feature>
<keyword evidence="2" id="KW-0808">Transferase</keyword>
<feature type="compositionally biased region" description="Polar residues" evidence="9">
    <location>
        <begin position="25"/>
        <end position="35"/>
    </location>
</feature>
<dbReference type="PROSITE" id="PS50011">
    <property type="entry name" value="PROTEIN_KINASE_DOM"/>
    <property type="match status" value="1"/>
</dbReference>
<dbReference type="PROSITE" id="PS00107">
    <property type="entry name" value="PROTEIN_KINASE_ATP"/>
    <property type="match status" value="1"/>
</dbReference>
<dbReference type="FunFam" id="1.10.510.10:FF:000253">
    <property type="entry name" value="MAP kinase kinase Ste7"/>
    <property type="match status" value="1"/>
</dbReference>
<comment type="caution">
    <text evidence="11">The sequence shown here is derived from an EMBL/GenBank/DDBJ whole genome shotgun (WGS) entry which is preliminary data.</text>
</comment>
<evidence type="ECO:0000313" key="12">
    <source>
        <dbReference type="Proteomes" id="UP000800093"/>
    </source>
</evidence>
<evidence type="ECO:0000256" key="5">
    <source>
        <dbReference type="ARBA" id="ARBA00022840"/>
    </source>
</evidence>
<keyword evidence="5 7" id="KW-0067">ATP-binding</keyword>